<evidence type="ECO:0000256" key="1">
    <source>
        <dbReference type="SAM" id="Phobius"/>
    </source>
</evidence>
<feature type="transmembrane region" description="Helical" evidence="1">
    <location>
        <begin position="430"/>
        <end position="450"/>
    </location>
</feature>
<feature type="transmembrane region" description="Helical" evidence="1">
    <location>
        <begin position="263"/>
        <end position="283"/>
    </location>
</feature>
<keyword evidence="1" id="KW-0812">Transmembrane</keyword>
<reference evidence="2" key="1">
    <citation type="submission" date="2020-04" db="EMBL/GenBank/DDBJ databases">
        <authorList>
            <person name="Neveu A P."/>
        </authorList>
    </citation>
    <scope>NUCLEOTIDE SEQUENCE</scope>
    <source>
        <tissue evidence="2">Whole embryo</tissue>
    </source>
</reference>
<keyword evidence="1" id="KW-0472">Membrane</keyword>
<proteinExistence type="evidence at transcript level"/>
<feature type="transmembrane region" description="Helical" evidence="1">
    <location>
        <begin position="456"/>
        <end position="479"/>
    </location>
</feature>
<name>A0A6F9DGN2_9ASCI</name>
<accession>A0A6F9DGN2</accession>
<feature type="transmembrane region" description="Helical" evidence="1">
    <location>
        <begin position="128"/>
        <end position="148"/>
    </location>
</feature>
<feature type="transmembrane region" description="Helical" evidence="1">
    <location>
        <begin position="168"/>
        <end position="190"/>
    </location>
</feature>
<evidence type="ECO:0000313" key="2">
    <source>
        <dbReference type="EMBL" id="CAB3261572.1"/>
    </source>
</evidence>
<keyword evidence="1" id="KW-1133">Transmembrane helix</keyword>
<sequence length="495" mass="55439">MVEGHDYEVFQGGNGTNSTSYITWIPKEYKHSIVSNLSVCAVSLVLDLYLAVRLIYTEYRKWLKKRKKIRAYDASLRLREKQRQNRSPSELGRHIKKLREHNSKALSNHSKSKSSSSQLRSQRWMTRLCILAPLLNIVSNCLVILKLVDMQQYQSVAPGQISVLCTGWLVFFIYLINSLARSAVLGFLWLRQWLFYSNPVVYQILYSPVLIWMSRLAGVLLIIVSMLLFVAPAVNSAMNGMFTSCWPILKSQLPPDVLPPVQIFLLFFFQILLLALFVYPFILREVRRFRAARESTQKSGTLSFTRTASQGMSFNRVVTNANEGQEIDTKLPVTTSTNAAISLEPGKAPSQTEQPQRATGNIQYTRSPSCVTAEQDKRTDHIFNTLTDEASNKASKLKTLHGKVHACIHRHGDVPATNEEAQETAAVRRAVAAAAIYIASAVGFALTNALNGSDLFVTGVVAQVAFTVVGNYCIVLTYATWKIIFFGKRAANLCT</sequence>
<feature type="transmembrane region" description="Helical" evidence="1">
    <location>
        <begin position="33"/>
        <end position="56"/>
    </location>
</feature>
<dbReference type="AlphaFoldDB" id="A0A6F9DGN2"/>
<organism evidence="2">
    <name type="scientific">Phallusia mammillata</name>
    <dbReference type="NCBI Taxonomy" id="59560"/>
    <lineage>
        <taxon>Eukaryota</taxon>
        <taxon>Metazoa</taxon>
        <taxon>Chordata</taxon>
        <taxon>Tunicata</taxon>
        <taxon>Ascidiacea</taxon>
        <taxon>Phlebobranchia</taxon>
        <taxon>Ascidiidae</taxon>
        <taxon>Phallusia</taxon>
    </lineage>
</organism>
<protein>
    <submittedName>
        <fullName evidence="2">Uncharacterized protein LOC100177146</fullName>
    </submittedName>
</protein>
<gene>
    <name evidence="2" type="primary">LOC100177146-001</name>
</gene>
<dbReference type="EMBL" id="LR786499">
    <property type="protein sequence ID" value="CAB3261572.1"/>
    <property type="molecule type" value="mRNA"/>
</dbReference>
<feature type="transmembrane region" description="Helical" evidence="1">
    <location>
        <begin position="210"/>
        <end position="234"/>
    </location>
</feature>